<feature type="domain" description="DUF6985" evidence="1">
    <location>
        <begin position="6"/>
        <end position="156"/>
    </location>
</feature>
<dbReference type="EMBL" id="RXLQ01000001">
    <property type="protein sequence ID" value="RSZ60595.1"/>
    <property type="molecule type" value="Genomic_DNA"/>
</dbReference>
<comment type="caution">
    <text evidence="2">The sequence shown here is derived from an EMBL/GenBank/DDBJ whole genome shotgun (WGS) entry which is preliminary data.</text>
</comment>
<dbReference type="InterPro" id="IPR054254">
    <property type="entry name" value="DUF6985"/>
</dbReference>
<evidence type="ECO:0000313" key="3">
    <source>
        <dbReference type="Proteomes" id="UP000278085"/>
    </source>
</evidence>
<sequence length="176" mass="19810">MNIPGLGEMTLDEGTDWLCSEPLPVRMLDGAICEIALEGYQDDPHPQDFHAAIAAFLSNGPDVLRAAQAPIFQYYRDVNRRQDPSDEDFVAIASADDVWRHIQFGFEPMVERGDPDERDVYISITCNCDWEREHGLQIVLRNGESVCKIGPYDGHLSNADAYGDDTLKQVIYRSFA</sequence>
<dbReference type="RefSeq" id="WP_126071979.1">
    <property type="nucleotide sequence ID" value="NZ_CP051166.1"/>
</dbReference>
<accession>A0A430HSS1</accession>
<reference evidence="2 3" key="1">
    <citation type="submission" date="2018-12" db="EMBL/GenBank/DDBJ databases">
        <authorList>
            <person name="Yang E."/>
        </authorList>
    </citation>
    <scope>NUCLEOTIDE SEQUENCE [LARGE SCALE GENOMIC DNA]</scope>
    <source>
        <strain evidence="2 3">SOD</strain>
    </source>
</reference>
<evidence type="ECO:0000313" key="2">
    <source>
        <dbReference type="EMBL" id="RSZ60595.1"/>
    </source>
</evidence>
<dbReference type="Pfam" id="PF22481">
    <property type="entry name" value="DUF6985"/>
    <property type="match status" value="1"/>
</dbReference>
<dbReference type="OrthoDB" id="6028394at2"/>
<gene>
    <name evidence="2" type="ORF">EJB06_00125</name>
</gene>
<proteinExistence type="predicted"/>
<dbReference type="Proteomes" id="UP000278085">
    <property type="component" value="Unassembled WGS sequence"/>
</dbReference>
<organism evidence="2 3">
    <name type="scientific">Massilia atriviolacea</name>
    <dbReference type="NCBI Taxonomy" id="2495579"/>
    <lineage>
        <taxon>Bacteria</taxon>
        <taxon>Pseudomonadati</taxon>
        <taxon>Pseudomonadota</taxon>
        <taxon>Betaproteobacteria</taxon>
        <taxon>Burkholderiales</taxon>
        <taxon>Oxalobacteraceae</taxon>
        <taxon>Telluria group</taxon>
        <taxon>Massilia</taxon>
    </lineage>
</organism>
<protein>
    <recommendedName>
        <fullName evidence="1">DUF6985 domain-containing protein</fullName>
    </recommendedName>
</protein>
<keyword evidence="3" id="KW-1185">Reference proteome</keyword>
<evidence type="ECO:0000259" key="1">
    <source>
        <dbReference type="Pfam" id="PF22481"/>
    </source>
</evidence>
<name>A0A430HSS1_9BURK</name>
<dbReference type="AlphaFoldDB" id="A0A430HSS1"/>